<keyword evidence="2" id="KW-0695">RNA-directed DNA polymerase</keyword>
<evidence type="ECO:0000313" key="3">
    <source>
        <dbReference type="Proteomes" id="UP000620327"/>
    </source>
</evidence>
<dbReference type="GO" id="GO:0003964">
    <property type="term" value="F:RNA-directed DNA polymerase activity"/>
    <property type="evidence" value="ECO:0007669"/>
    <property type="project" value="UniProtKB-KW"/>
</dbReference>
<protein>
    <submittedName>
        <fullName evidence="2">RNA-directed DNA polymerase</fullName>
    </submittedName>
</protein>
<dbReference type="EMBL" id="JACOQI010000013">
    <property type="protein sequence ID" value="MBC5771206.1"/>
    <property type="molecule type" value="Genomic_DNA"/>
</dbReference>
<dbReference type="PROSITE" id="PS50878">
    <property type="entry name" value="RT_POL"/>
    <property type="match status" value="1"/>
</dbReference>
<proteinExistence type="predicted"/>
<dbReference type="PANTHER" id="PTHR34047">
    <property type="entry name" value="NUCLEAR INTRON MATURASE 1, MITOCHONDRIAL-RELATED"/>
    <property type="match status" value="1"/>
</dbReference>
<dbReference type="Proteomes" id="UP000620327">
    <property type="component" value="Unassembled WGS sequence"/>
</dbReference>
<dbReference type="RefSeq" id="WP_187015423.1">
    <property type="nucleotide sequence ID" value="NZ_JACOQI010000013.1"/>
</dbReference>
<gene>
    <name evidence="2" type="ORF">H8Z83_12910</name>
</gene>
<keyword evidence="2" id="KW-0548">Nucleotidyltransferase</keyword>
<comment type="caution">
    <text evidence="2">The sequence shown here is derived from an EMBL/GenBank/DDBJ whole genome shotgun (WGS) entry which is preliminary data.</text>
</comment>
<organism evidence="2 3">
    <name type="scientific">Dysosmobacter segnis</name>
    <dbReference type="NCBI Taxonomy" id="2763042"/>
    <lineage>
        <taxon>Bacteria</taxon>
        <taxon>Bacillati</taxon>
        <taxon>Bacillota</taxon>
        <taxon>Clostridia</taxon>
        <taxon>Eubacteriales</taxon>
        <taxon>Oscillospiraceae</taxon>
        <taxon>Dysosmobacter</taxon>
    </lineage>
</organism>
<dbReference type="PANTHER" id="PTHR34047:SF8">
    <property type="entry name" value="PROTEIN YKFC"/>
    <property type="match status" value="1"/>
</dbReference>
<dbReference type="InterPro" id="IPR051083">
    <property type="entry name" value="GrpII_Intron_Splice-Mob/Def"/>
</dbReference>
<keyword evidence="3" id="KW-1185">Reference proteome</keyword>
<sequence length="365" mass="42315">MPKRVGYLYDKMVDREFIRAVMLDASKGRRNRKDIARVMADLDGYVERTYELVATESFVPSAPKVREIYDESSEKYRKIKMVPFWPDGVIQWMLVTAMKPVLMRGMHPWSCASIPGRGGKRIHRKIRSVLRNDPKGTKYAAELDVAQYYPSISGKRLIWALARKIKDKRFLRTVYSIIESCGGGLAIGYYICQWLANFYLESLDQYIMTLPGVKYMTRYMDNITLLGPNKKQLHKARKLIAAFMQQRLGLAMKANWQIYPTAKRMVSAVGYRFSRTHVILRKRNFLRFTRQCRRVKKRLDAGKPIMFAQASGLLSRAGQLKHCNSHTIRVKYIDPIGVKHLKEVVRNESKRRQRTQQRILAGGAA</sequence>
<evidence type="ECO:0000313" key="2">
    <source>
        <dbReference type="EMBL" id="MBC5771206.1"/>
    </source>
</evidence>
<name>A0A923MK66_9FIRM</name>
<reference evidence="2" key="1">
    <citation type="submission" date="2020-08" db="EMBL/GenBank/DDBJ databases">
        <title>Genome public.</title>
        <authorList>
            <person name="Liu C."/>
            <person name="Sun Q."/>
        </authorList>
    </citation>
    <scope>NUCLEOTIDE SEQUENCE</scope>
    <source>
        <strain evidence="2">BX15</strain>
    </source>
</reference>
<dbReference type="CDD" id="cd01646">
    <property type="entry name" value="RT_Bac_retron_I"/>
    <property type="match status" value="1"/>
</dbReference>
<evidence type="ECO:0000259" key="1">
    <source>
        <dbReference type="PROSITE" id="PS50878"/>
    </source>
</evidence>
<accession>A0A923MK66</accession>
<keyword evidence="2" id="KW-0808">Transferase</keyword>
<feature type="domain" description="Reverse transcriptase" evidence="1">
    <location>
        <begin position="1"/>
        <end position="273"/>
    </location>
</feature>
<dbReference type="InterPro" id="IPR000477">
    <property type="entry name" value="RT_dom"/>
</dbReference>
<dbReference type="AlphaFoldDB" id="A0A923MK66"/>